<dbReference type="PANTHER" id="PTHR30203">
    <property type="entry name" value="OUTER MEMBRANE CATION EFFLUX PROTEIN"/>
    <property type="match status" value="1"/>
</dbReference>
<keyword evidence="2" id="KW-0472">Membrane</keyword>
<dbReference type="InterPro" id="IPR003423">
    <property type="entry name" value="OMP_efflux"/>
</dbReference>
<keyword evidence="2" id="KW-0564">Palmitate</keyword>
<feature type="region of interest" description="Disordered" evidence="3">
    <location>
        <begin position="1"/>
        <end position="25"/>
    </location>
</feature>
<accession>A0ABN7YAN4</accession>
<dbReference type="InterPro" id="IPR010131">
    <property type="entry name" value="MdtP/NodT-like"/>
</dbReference>
<evidence type="ECO:0000313" key="5">
    <source>
        <dbReference type="Proteomes" id="UP000727654"/>
    </source>
</evidence>
<dbReference type="PANTHER" id="PTHR30203:SF33">
    <property type="entry name" value="BLR4455 PROTEIN"/>
    <property type="match status" value="1"/>
</dbReference>
<comment type="similarity">
    <text evidence="1 2">Belongs to the outer membrane factor (OMF) (TC 1.B.17) family.</text>
</comment>
<dbReference type="Gene3D" id="1.20.1600.10">
    <property type="entry name" value="Outer membrane efflux proteins (OEP)"/>
    <property type="match status" value="1"/>
</dbReference>
<protein>
    <submittedName>
        <fullName evidence="4">Outer membrane protein OprM</fullName>
    </submittedName>
</protein>
<dbReference type="Proteomes" id="UP000727654">
    <property type="component" value="Unassembled WGS sequence"/>
</dbReference>
<keyword evidence="5" id="KW-1185">Reference proteome</keyword>
<keyword evidence="2" id="KW-0812">Transmembrane</keyword>
<keyword evidence="2" id="KW-0449">Lipoprotein</keyword>
<comment type="subcellular location">
    <subcellularLocation>
        <location evidence="2">Cell membrane</location>
        <topology evidence="2">Lipid-anchor</topology>
    </subcellularLocation>
</comment>
<gene>
    <name evidence="4" type="primary">oprM_1</name>
    <name evidence="4" type="ORF">LMG23992_01590</name>
</gene>
<evidence type="ECO:0000313" key="4">
    <source>
        <dbReference type="EMBL" id="CAG9170450.1"/>
    </source>
</evidence>
<dbReference type="NCBIfam" id="TIGR01845">
    <property type="entry name" value="outer_NodT"/>
    <property type="match status" value="1"/>
</dbReference>
<dbReference type="Gene3D" id="2.20.200.10">
    <property type="entry name" value="Outer membrane efflux proteins (OEP)"/>
    <property type="match status" value="1"/>
</dbReference>
<evidence type="ECO:0000256" key="2">
    <source>
        <dbReference type="RuleBase" id="RU362097"/>
    </source>
</evidence>
<evidence type="ECO:0000256" key="1">
    <source>
        <dbReference type="ARBA" id="ARBA00007613"/>
    </source>
</evidence>
<proteinExistence type="inferred from homology"/>
<evidence type="ECO:0000256" key="3">
    <source>
        <dbReference type="SAM" id="MobiDB-lite"/>
    </source>
</evidence>
<reference evidence="4 5" key="1">
    <citation type="submission" date="2021-08" db="EMBL/GenBank/DDBJ databases">
        <authorList>
            <person name="Peeters C."/>
        </authorList>
    </citation>
    <scope>NUCLEOTIDE SEQUENCE [LARGE SCALE GENOMIC DNA]</scope>
    <source>
        <strain evidence="4 5">LMG 23992</strain>
    </source>
</reference>
<organism evidence="4 5">
    <name type="scientific">Cupriavidus laharis</name>
    <dbReference type="NCBI Taxonomy" id="151654"/>
    <lineage>
        <taxon>Bacteria</taxon>
        <taxon>Pseudomonadati</taxon>
        <taxon>Pseudomonadota</taxon>
        <taxon>Betaproteobacteria</taxon>
        <taxon>Burkholderiales</taxon>
        <taxon>Burkholderiaceae</taxon>
        <taxon>Cupriavidus</taxon>
    </lineage>
</organism>
<dbReference type="SUPFAM" id="SSF56954">
    <property type="entry name" value="Outer membrane efflux proteins (OEP)"/>
    <property type="match status" value="1"/>
</dbReference>
<sequence length="508" mass="54597">MGADLPRRSTRARRQSLPPRNSPPRLAAATVAALAMALSACMSMAPPLERPAAPVPATYAGAEAGATQPSTAAATAWRDFFADPALRALIEQALANSRDLRAAVLRVEEAQALYGIQRSEQFPTIGASASATRSRTPRDFSPTGHPLTVNDFEAGVGMNAWELDFWGRVRSLKDAALENYLATDAAREAATISLIGQVANGYLVLRELDERIELTDQTIASRAESLRIFRRRYEMGSTSKFDLTQVEALWRQASTLGSQLRQERAAQANALALLVGAPVALPPLTSRFDDSIVLRDMAPGLPSELLTNRPDIVAAEHQLAAANANIGAARAAFFPRITLTGTLGTASVELDNLFTGPSRAWSFGPSLSVPIFDAGRTRSSLKLAEVRRDQAVVQYEKAIQSAFRDVSDALSARERLAEQVTDLTATLQLQSERERLARLRYDNGATPYLEVLDAQRDLLGAQQLLVQTRRALLSSRVALYTALGGGTHVYATEAAGVPAAPPSSGKPS</sequence>
<keyword evidence="2" id="KW-1134">Transmembrane beta strand</keyword>
<name>A0ABN7YAN4_9BURK</name>
<comment type="caution">
    <text evidence="4">The sequence shown here is derived from an EMBL/GenBank/DDBJ whole genome shotgun (WGS) entry which is preliminary data.</text>
</comment>
<dbReference type="EMBL" id="CAJZAI010000003">
    <property type="protein sequence ID" value="CAG9170450.1"/>
    <property type="molecule type" value="Genomic_DNA"/>
</dbReference>
<dbReference type="Pfam" id="PF02321">
    <property type="entry name" value="OEP"/>
    <property type="match status" value="2"/>
</dbReference>